<organism evidence="1 2">
    <name type="scientific">Faecalibacillus intestinalis</name>
    <dbReference type="NCBI Taxonomy" id="1982626"/>
    <lineage>
        <taxon>Bacteria</taxon>
        <taxon>Bacillati</taxon>
        <taxon>Bacillota</taxon>
        <taxon>Erysipelotrichia</taxon>
        <taxon>Erysipelotrichales</taxon>
        <taxon>Coprobacillaceae</taxon>
        <taxon>Faecalibacillus</taxon>
    </lineage>
</organism>
<dbReference type="Proteomes" id="UP000240974">
    <property type="component" value="Unassembled WGS sequence"/>
</dbReference>
<dbReference type="EMBL" id="PYLQ01000016">
    <property type="protein sequence ID" value="PST39716.1"/>
    <property type="molecule type" value="Genomic_DNA"/>
</dbReference>
<name>A0A2T3FWR3_9FIRM</name>
<evidence type="ECO:0000313" key="2">
    <source>
        <dbReference type="Proteomes" id="UP000240974"/>
    </source>
</evidence>
<keyword evidence="2" id="KW-1185">Reference proteome</keyword>
<proteinExistence type="predicted"/>
<reference evidence="1 2" key="1">
    <citation type="journal article" date="2019" name="Int. J. Syst. Evol. Microbiol.">
        <title>Faecalibacillus intestinalis gen. nov., sp. nov. and Faecalibacillus faecis sp. nov., isolated from human faeces.</title>
        <authorList>
            <person name="Seo B."/>
            <person name="Jeon K."/>
            <person name="Baek I."/>
            <person name="Lee Y.M."/>
            <person name="Baek K."/>
            <person name="Ko G."/>
        </authorList>
    </citation>
    <scope>NUCLEOTIDE SEQUENCE [LARGE SCALE GENOMIC DNA]</scope>
    <source>
        <strain evidence="1 2">SNUG30099</strain>
    </source>
</reference>
<evidence type="ECO:0000313" key="1">
    <source>
        <dbReference type="EMBL" id="PST39716.1"/>
    </source>
</evidence>
<sequence>MELYTKESLKEVIEKSKDEFYMPKALFDHYKSLRLETKLAYVSILETMKNKAGYTTENTAYIKVDNPQIQVNLAKLANKEVDQEKVNKYLKELEEVELIKVDKQNIFVYDVLS</sequence>
<comment type="caution">
    <text evidence="1">The sequence shown here is derived from an EMBL/GenBank/DDBJ whole genome shotgun (WGS) entry which is preliminary data.</text>
</comment>
<evidence type="ECO:0008006" key="3">
    <source>
        <dbReference type="Google" id="ProtNLM"/>
    </source>
</evidence>
<accession>A0A2T3FWR3</accession>
<dbReference type="AlphaFoldDB" id="A0A2T3FWR3"/>
<protein>
    <recommendedName>
        <fullName evidence="3">Replication initiator A N-terminal domain-containing protein</fullName>
    </recommendedName>
</protein>
<dbReference type="RefSeq" id="WP_107030272.1">
    <property type="nucleotide sequence ID" value="NZ_PYLQ01000016.1"/>
</dbReference>
<gene>
    <name evidence="1" type="ORF">C7U54_10480</name>
</gene>